<evidence type="ECO:0000313" key="2">
    <source>
        <dbReference type="EMBL" id="NQV65407.1"/>
    </source>
</evidence>
<dbReference type="NCBIfam" id="NF006109">
    <property type="entry name" value="PRK08260.1"/>
    <property type="match status" value="1"/>
</dbReference>
<accession>A0A972VZA7</accession>
<comment type="caution">
    <text evidence="2">The sequence shown here is derived from an EMBL/GenBank/DDBJ whole genome shotgun (WGS) entry which is preliminary data.</text>
</comment>
<sequence>MAYSTLQYDIEDRILTLTLNRPEVLNAFSVTMAEELVQAFNAASEDDEVRAIVVTGAGRAFCAGMDLQPGDNVFGLDESQRPDLDGAGVVRDTGGVVTLAMYNCKKPIIGAINGVGVGIGATMTLAMDIRLASDKARFGFVFSKLGVVNEACSSWFLPKIVGMSQALDWLYSGEIFDAAEALRGGLVRAVYAPEDLLTEARKLVHRYVDATSAVSIALIRQTLYRESSQPHPMAAHRQESLNMFYTSMADGKEGVTAFLEKRPPVLSARVSTDMPPTFPWWEEPKL</sequence>
<dbReference type="AlphaFoldDB" id="A0A972VZA7"/>
<dbReference type="PANTHER" id="PTHR43684:SF4">
    <property type="entry name" value="ENOYL-COA HYDRATASE_ISOMERASE FAMILY PROTEIN (AFU_ORTHOLOGUE AFUA_1G01890)"/>
    <property type="match status" value="1"/>
</dbReference>
<comment type="similarity">
    <text evidence="1">Belongs to the enoyl-CoA hydratase/isomerase family.</text>
</comment>
<dbReference type="GO" id="GO:0003824">
    <property type="term" value="F:catalytic activity"/>
    <property type="evidence" value="ECO:0007669"/>
    <property type="project" value="UniProtKB-ARBA"/>
</dbReference>
<evidence type="ECO:0000256" key="1">
    <source>
        <dbReference type="ARBA" id="ARBA00005254"/>
    </source>
</evidence>
<dbReference type="Pfam" id="PF00378">
    <property type="entry name" value="ECH_1"/>
    <property type="match status" value="1"/>
</dbReference>
<dbReference type="CDD" id="cd06558">
    <property type="entry name" value="crotonase-like"/>
    <property type="match status" value="1"/>
</dbReference>
<dbReference type="InterPro" id="IPR001753">
    <property type="entry name" value="Enoyl-CoA_hydra/iso"/>
</dbReference>
<dbReference type="SUPFAM" id="SSF52096">
    <property type="entry name" value="ClpP/crotonase"/>
    <property type="match status" value="1"/>
</dbReference>
<gene>
    <name evidence="2" type="ORF">HQ497_08575</name>
</gene>
<dbReference type="EMBL" id="JABMOJ010000318">
    <property type="protein sequence ID" value="NQV65407.1"/>
    <property type="molecule type" value="Genomic_DNA"/>
</dbReference>
<name>A0A972VZA7_9GAMM</name>
<dbReference type="InterPro" id="IPR029045">
    <property type="entry name" value="ClpP/crotonase-like_dom_sf"/>
</dbReference>
<dbReference type="PANTHER" id="PTHR43684">
    <property type="match status" value="1"/>
</dbReference>
<dbReference type="Proteomes" id="UP000754644">
    <property type="component" value="Unassembled WGS sequence"/>
</dbReference>
<proteinExistence type="inferred from homology"/>
<organism evidence="2 3">
    <name type="scientific">SAR86 cluster bacterium</name>
    <dbReference type="NCBI Taxonomy" id="2030880"/>
    <lineage>
        <taxon>Bacteria</taxon>
        <taxon>Pseudomonadati</taxon>
        <taxon>Pseudomonadota</taxon>
        <taxon>Gammaproteobacteria</taxon>
        <taxon>SAR86 cluster</taxon>
    </lineage>
</organism>
<dbReference type="InterPro" id="IPR051053">
    <property type="entry name" value="ECH/Chromodomain_protein"/>
</dbReference>
<evidence type="ECO:0000313" key="3">
    <source>
        <dbReference type="Proteomes" id="UP000754644"/>
    </source>
</evidence>
<dbReference type="Gene3D" id="3.90.226.10">
    <property type="entry name" value="2-enoyl-CoA Hydratase, Chain A, domain 1"/>
    <property type="match status" value="1"/>
</dbReference>
<protein>
    <submittedName>
        <fullName evidence="2">Crotonase/enoyl-CoA hydratase family protein</fullName>
    </submittedName>
</protein>
<reference evidence="2" key="1">
    <citation type="submission" date="2020-05" db="EMBL/GenBank/DDBJ databases">
        <title>Sulfur intermediates as new biogeochemical hubs in an aquatic model microbial ecosystem.</title>
        <authorList>
            <person name="Vigneron A."/>
        </authorList>
    </citation>
    <scope>NUCLEOTIDE SEQUENCE</scope>
    <source>
        <strain evidence="2">Bin.250</strain>
    </source>
</reference>